<dbReference type="GO" id="GO:0046076">
    <property type="term" value="P:dTTP catabolic process"/>
    <property type="evidence" value="ECO:0007669"/>
    <property type="project" value="TreeGrafter"/>
</dbReference>
<dbReference type="STRING" id="1278073.MYSTI_05199"/>
<dbReference type="GO" id="GO:0047429">
    <property type="term" value="F:nucleoside triphosphate diphosphatase activity"/>
    <property type="evidence" value="ECO:0007669"/>
    <property type="project" value="InterPro"/>
</dbReference>
<evidence type="ECO:0000256" key="1">
    <source>
        <dbReference type="SAM" id="MobiDB-lite"/>
    </source>
</evidence>
<dbReference type="InterPro" id="IPR048011">
    <property type="entry name" value="NTP-PPase_MazG-like_C"/>
</dbReference>
<dbReference type="Gene3D" id="1.10.287.1080">
    <property type="entry name" value="MazG-like"/>
    <property type="match status" value="2"/>
</dbReference>
<feature type="region of interest" description="Disordered" evidence="1">
    <location>
        <begin position="1"/>
        <end position="26"/>
    </location>
</feature>
<proteinExistence type="predicted"/>
<dbReference type="CDD" id="cd11529">
    <property type="entry name" value="NTP-PPase_MazG_Cterm"/>
    <property type="match status" value="1"/>
</dbReference>
<evidence type="ECO:0000313" key="3">
    <source>
        <dbReference type="EMBL" id="AGC46480.1"/>
    </source>
</evidence>
<reference evidence="3 4" key="1">
    <citation type="journal article" date="2013" name="Genome Announc.">
        <title>Complete genome sequence of Myxococcus stipitatus strain DSM 14675, a fruiting myxobacterium.</title>
        <authorList>
            <person name="Huntley S."/>
            <person name="Kneip S."/>
            <person name="Treuner-Lange A."/>
            <person name="Sogaard-Andersen L."/>
        </authorList>
    </citation>
    <scope>NUCLEOTIDE SEQUENCE [LARGE SCALE GENOMIC DNA]</scope>
    <source>
        <strain evidence="4">DSM 14675 / JCM 12634 / Mx s8</strain>
    </source>
</reference>
<dbReference type="GO" id="GO:0006950">
    <property type="term" value="P:response to stress"/>
    <property type="evidence" value="ECO:0007669"/>
    <property type="project" value="UniProtKB-ARBA"/>
</dbReference>
<dbReference type="CDD" id="cd11528">
    <property type="entry name" value="NTP-PPase_MazG_Nterm"/>
    <property type="match status" value="1"/>
</dbReference>
<dbReference type="GO" id="GO:0046052">
    <property type="term" value="P:UTP catabolic process"/>
    <property type="evidence" value="ECO:0007669"/>
    <property type="project" value="TreeGrafter"/>
</dbReference>
<dbReference type="GO" id="GO:0046061">
    <property type="term" value="P:dATP catabolic process"/>
    <property type="evidence" value="ECO:0007669"/>
    <property type="project" value="TreeGrafter"/>
</dbReference>
<dbReference type="EMBL" id="CP004025">
    <property type="protein sequence ID" value="AGC46480.1"/>
    <property type="molecule type" value="Genomic_DNA"/>
</dbReference>
<dbReference type="KEGG" id="msd:MYSTI_05199"/>
<sequence>MRLGGRVLEELTPGEHPHTEGAVNEMGTPGAELERLVGIMQRLRAEGGCPWDREQDLRSLRPYLVEEAFEVLDEMDRVAQGGPWHPLCEELGDLLFQIVFHAQLASELGEFTMADVSKAISDKITSRHPHVFGEQQVRLDGAEQVLANWAKLKAEERKRKTGKEGSVLDGVPTAAPALLRAERLTEKASRIGFDWPDLAGVRGKLAEELAELDAAIATGERDAIEHELGDVLFSLANLARFVKTPAEDALRMAIRRFTTRFQHIESALHDEGVPFGGATLEHMERHWQAAKAQEKSLPPPRSLPRAPLSTLRLGVSNLEAQRTFWDSVATTLGWSPARSEPDTARYDSGPVRLVFHRAEHPASGTTFTLEAPSALAVIRLRQVMEQAHPGSVVDSAAGSLTFRDPAGLMWEYTSIAR</sequence>
<gene>
    <name evidence="3" type="ordered locus">MYSTI_05199</name>
</gene>
<dbReference type="HOGENOM" id="CLU_038356_0_0_7"/>
<dbReference type="GO" id="GO:0046081">
    <property type="term" value="P:dUTP catabolic process"/>
    <property type="evidence" value="ECO:0007669"/>
    <property type="project" value="TreeGrafter"/>
</dbReference>
<dbReference type="PATRIC" id="fig|1278073.3.peg.5268"/>
<dbReference type="InterPro" id="IPR004518">
    <property type="entry name" value="MazG-like_dom"/>
</dbReference>
<accession>L7UF53</accession>
<evidence type="ECO:0000259" key="2">
    <source>
        <dbReference type="Pfam" id="PF03819"/>
    </source>
</evidence>
<dbReference type="PANTHER" id="PTHR30522:SF0">
    <property type="entry name" value="NUCLEOSIDE TRIPHOSPHATE PYROPHOSPHOHYDROLASE"/>
    <property type="match status" value="1"/>
</dbReference>
<dbReference type="SUPFAM" id="SSF54593">
    <property type="entry name" value="Glyoxalase/Bleomycin resistance protein/Dihydroxybiphenyl dioxygenase"/>
    <property type="match status" value="1"/>
</dbReference>
<dbReference type="GO" id="GO:0006203">
    <property type="term" value="P:dGTP catabolic process"/>
    <property type="evidence" value="ECO:0007669"/>
    <property type="project" value="TreeGrafter"/>
</dbReference>
<dbReference type="NCBIfam" id="NF007113">
    <property type="entry name" value="PRK09562.1"/>
    <property type="match status" value="1"/>
</dbReference>
<feature type="compositionally biased region" description="Basic and acidic residues" evidence="1">
    <location>
        <begin position="7"/>
        <end position="19"/>
    </location>
</feature>
<dbReference type="AlphaFoldDB" id="L7UF53"/>
<dbReference type="NCBIfam" id="TIGR00444">
    <property type="entry name" value="mazG"/>
    <property type="match status" value="1"/>
</dbReference>
<dbReference type="PANTHER" id="PTHR30522">
    <property type="entry name" value="NUCLEOSIDE TRIPHOSPHATE PYROPHOSPHOHYDROLASE"/>
    <property type="match status" value="1"/>
</dbReference>
<dbReference type="GO" id="GO:0046047">
    <property type="term" value="P:TTP catabolic process"/>
    <property type="evidence" value="ECO:0007669"/>
    <property type="project" value="TreeGrafter"/>
</dbReference>
<organism evidence="3 4">
    <name type="scientific">Myxococcus stipitatus (strain DSM 14675 / JCM 12634 / Mx s8)</name>
    <dbReference type="NCBI Taxonomy" id="1278073"/>
    <lineage>
        <taxon>Bacteria</taxon>
        <taxon>Pseudomonadati</taxon>
        <taxon>Myxococcota</taxon>
        <taxon>Myxococcia</taxon>
        <taxon>Myxococcales</taxon>
        <taxon>Cystobacterineae</taxon>
        <taxon>Myxococcaceae</taxon>
        <taxon>Myxococcus</taxon>
    </lineage>
</organism>
<dbReference type="Proteomes" id="UP000011131">
    <property type="component" value="Chromosome"/>
</dbReference>
<dbReference type="SUPFAM" id="SSF101386">
    <property type="entry name" value="all-alpha NTP pyrophosphatases"/>
    <property type="match status" value="2"/>
</dbReference>
<dbReference type="FunFam" id="1.10.287.1080:FF:000001">
    <property type="entry name" value="Nucleoside triphosphate pyrophosphohydrolase"/>
    <property type="match status" value="1"/>
</dbReference>
<keyword evidence="4" id="KW-1185">Reference proteome</keyword>
<dbReference type="InterPro" id="IPR011551">
    <property type="entry name" value="NTP_PyrPHydrolase_MazG"/>
</dbReference>
<dbReference type="eggNOG" id="COG3956">
    <property type="taxonomic scope" value="Bacteria"/>
</dbReference>
<evidence type="ECO:0000313" key="4">
    <source>
        <dbReference type="Proteomes" id="UP000011131"/>
    </source>
</evidence>
<dbReference type="InterPro" id="IPR029068">
    <property type="entry name" value="Glyas_Bleomycin-R_OHBP_Dase"/>
</dbReference>
<feature type="domain" description="NTP pyrophosphohydrolase MazG-like" evidence="2">
    <location>
        <begin position="55"/>
        <end position="132"/>
    </location>
</feature>
<dbReference type="Gene3D" id="3.10.180.10">
    <property type="entry name" value="2,3-Dihydroxybiphenyl 1,2-Dioxygenase, domain 1"/>
    <property type="match status" value="1"/>
</dbReference>
<name>L7UF53_MYXSD</name>
<protein>
    <submittedName>
        <fullName evidence="3">MazG family protein</fullName>
    </submittedName>
</protein>
<feature type="domain" description="NTP pyrophosphohydrolase MazG-like" evidence="2">
    <location>
        <begin position="204"/>
        <end position="263"/>
    </location>
</feature>
<dbReference type="Pfam" id="PF03819">
    <property type="entry name" value="MazG"/>
    <property type="match status" value="2"/>
</dbReference>
<dbReference type="InterPro" id="IPR048015">
    <property type="entry name" value="NTP-PPase_MazG-like_N"/>
</dbReference>